<keyword evidence="1" id="KW-0472">Membrane</keyword>
<sequence length="155" mass="16466">MGRIIEVLVWWAVLVGVWLLTLSTVSPPELAVAGAAALPCAVAATVGRHVVDGRWRVRLRWLRWLVLLPVAVVADTCRVLVLPLRGPAGGQGRGQLRTIPLPDTPPGDATRRALATIVVSITPGTFVVDADPDADQLVAHSLVGGPPRMDEVVRS</sequence>
<comment type="caution">
    <text evidence="2">The sequence shown here is derived from an EMBL/GenBank/DDBJ whole genome shotgun (WGS) entry which is preliminary data.</text>
</comment>
<evidence type="ECO:0000313" key="2">
    <source>
        <dbReference type="EMBL" id="GEL19081.1"/>
    </source>
</evidence>
<dbReference type="RefSeq" id="WP_037057673.1">
    <property type="nucleotide sequence ID" value="NZ_AUII01000022.1"/>
</dbReference>
<protein>
    <submittedName>
        <fullName evidence="2">Uncharacterized protein</fullName>
    </submittedName>
</protein>
<evidence type="ECO:0000313" key="3">
    <source>
        <dbReference type="Proteomes" id="UP000321328"/>
    </source>
</evidence>
<dbReference type="STRING" id="1123024.GCA_000423625_03798"/>
<proteinExistence type="predicted"/>
<evidence type="ECO:0000256" key="1">
    <source>
        <dbReference type="SAM" id="Phobius"/>
    </source>
</evidence>
<accession>A0A511D2S5</accession>
<keyword evidence="1" id="KW-0812">Transmembrane</keyword>
<organism evidence="2 3">
    <name type="scientific">Pseudonocardia asaccharolytica DSM 44247 = NBRC 16224</name>
    <dbReference type="NCBI Taxonomy" id="1123024"/>
    <lineage>
        <taxon>Bacteria</taxon>
        <taxon>Bacillati</taxon>
        <taxon>Actinomycetota</taxon>
        <taxon>Actinomycetes</taxon>
        <taxon>Pseudonocardiales</taxon>
        <taxon>Pseudonocardiaceae</taxon>
        <taxon>Pseudonocardia</taxon>
    </lineage>
</organism>
<name>A0A511D2S5_9PSEU</name>
<dbReference type="OrthoDB" id="4964912at2"/>
<dbReference type="Proteomes" id="UP000321328">
    <property type="component" value="Unassembled WGS sequence"/>
</dbReference>
<keyword evidence="3" id="KW-1185">Reference proteome</keyword>
<gene>
    <name evidence="2" type="ORF">PA7_29180</name>
</gene>
<reference evidence="2 3" key="1">
    <citation type="submission" date="2019-07" db="EMBL/GenBank/DDBJ databases">
        <title>Whole genome shotgun sequence of Pseudonocardia asaccharolytica NBRC 16224.</title>
        <authorList>
            <person name="Hosoyama A."/>
            <person name="Uohara A."/>
            <person name="Ohji S."/>
            <person name="Ichikawa N."/>
        </authorList>
    </citation>
    <scope>NUCLEOTIDE SEQUENCE [LARGE SCALE GENOMIC DNA]</scope>
    <source>
        <strain evidence="2 3">NBRC 16224</strain>
    </source>
</reference>
<dbReference type="AlphaFoldDB" id="A0A511D2S5"/>
<dbReference type="EMBL" id="BJVI01000031">
    <property type="protein sequence ID" value="GEL19081.1"/>
    <property type="molecule type" value="Genomic_DNA"/>
</dbReference>
<feature type="transmembrane region" description="Helical" evidence="1">
    <location>
        <begin position="61"/>
        <end position="81"/>
    </location>
</feature>
<keyword evidence="1" id="KW-1133">Transmembrane helix</keyword>